<keyword evidence="1" id="KW-1133">Transmembrane helix</keyword>
<protein>
    <submittedName>
        <fullName evidence="2">Uncharacterized protein</fullName>
    </submittedName>
</protein>
<accession>A0A8R2JXE0</accession>
<keyword evidence="1" id="KW-0812">Transmembrane</keyword>
<dbReference type="AlphaFoldDB" id="A0A8R2JXE0"/>
<dbReference type="GeneID" id="115034985"/>
<feature type="transmembrane region" description="Helical" evidence="1">
    <location>
        <begin position="73"/>
        <end position="93"/>
    </location>
</feature>
<evidence type="ECO:0000313" key="3">
    <source>
        <dbReference type="Proteomes" id="UP000007819"/>
    </source>
</evidence>
<dbReference type="KEGG" id="api:115034985"/>
<evidence type="ECO:0000256" key="1">
    <source>
        <dbReference type="SAM" id="Phobius"/>
    </source>
</evidence>
<dbReference type="EnsemblMetazoa" id="XM_029492610.1">
    <property type="protein sequence ID" value="XP_029348470.1"/>
    <property type="gene ID" value="LOC115034985"/>
</dbReference>
<evidence type="ECO:0000313" key="2">
    <source>
        <dbReference type="EnsemblMetazoa" id="XP_029348470.1"/>
    </source>
</evidence>
<dbReference type="Proteomes" id="UP000007819">
    <property type="component" value="Unassembled WGS sequence"/>
</dbReference>
<keyword evidence="1" id="KW-0472">Membrane</keyword>
<name>A0A8R2JXE0_ACYPI</name>
<reference evidence="3" key="1">
    <citation type="submission" date="2010-06" db="EMBL/GenBank/DDBJ databases">
        <authorList>
            <person name="Jiang H."/>
            <person name="Abraham K."/>
            <person name="Ali S."/>
            <person name="Alsbrooks S.L."/>
            <person name="Anim B.N."/>
            <person name="Anosike U.S."/>
            <person name="Attaway T."/>
            <person name="Bandaranaike D.P."/>
            <person name="Battles P.K."/>
            <person name="Bell S.N."/>
            <person name="Bell A.V."/>
            <person name="Beltran B."/>
            <person name="Bickham C."/>
            <person name="Bustamante Y."/>
            <person name="Caleb T."/>
            <person name="Canada A."/>
            <person name="Cardenas V."/>
            <person name="Carter K."/>
            <person name="Chacko J."/>
            <person name="Chandrabose M.N."/>
            <person name="Chavez D."/>
            <person name="Chavez A."/>
            <person name="Chen L."/>
            <person name="Chu H.-S."/>
            <person name="Claassen K.J."/>
            <person name="Cockrell R."/>
            <person name="Collins M."/>
            <person name="Cooper J.A."/>
            <person name="Cree A."/>
            <person name="Curry S.M."/>
            <person name="Da Y."/>
            <person name="Dao M.D."/>
            <person name="Das B."/>
            <person name="Davila M.-L."/>
            <person name="Davy-Carroll L."/>
            <person name="Denson S."/>
            <person name="Dinh H."/>
            <person name="Ebong V.E."/>
            <person name="Edwards J.R."/>
            <person name="Egan A."/>
            <person name="El-Daye J."/>
            <person name="Escobedo L."/>
            <person name="Fernandez S."/>
            <person name="Fernando P.R."/>
            <person name="Flagg N."/>
            <person name="Forbes L.D."/>
            <person name="Fowler R.G."/>
            <person name="Fu Q."/>
            <person name="Gabisi R.A."/>
            <person name="Ganer J."/>
            <person name="Garbino Pronczuk A."/>
            <person name="Garcia R.M."/>
            <person name="Garner T."/>
            <person name="Garrett T.E."/>
            <person name="Gonzalez D.A."/>
            <person name="Hamid H."/>
            <person name="Hawkins E.S."/>
            <person name="Hirani K."/>
            <person name="Hogues M.E."/>
            <person name="Hollins B."/>
            <person name="Hsiao C.-H."/>
            <person name="Jabil R."/>
            <person name="James M.L."/>
            <person name="Jhangiani S.N."/>
            <person name="Johnson B."/>
            <person name="Johnson Q."/>
            <person name="Joshi V."/>
            <person name="Kalu J.B."/>
            <person name="Kam C."/>
            <person name="Kashfia A."/>
            <person name="Keebler J."/>
            <person name="Kisamo H."/>
            <person name="Kovar C.L."/>
            <person name="Lago L.A."/>
            <person name="Lai C.-Y."/>
            <person name="Laidlaw J."/>
            <person name="Lara F."/>
            <person name="Le T.-K."/>
            <person name="Lee S.L."/>
            <person name="Legall F.H."/>
            <person name="Lemon S.J."/>
            <person name="Lewis L.R."/>
            <person name="Li B."/>
            <person name="Liu Y."/>
            <person name="Liu Y.-S."/>
            <person name="Lopez J."/>
            <person name="Lozado R.J."/>
            <person name="Lu J."/>
            <person name="Madu R.C."/>
            <person name="Maheshwari M."/>
            <person name="Maheshwari R."/>
            <person name="Malloy K."/>
            <person name="Martinez E."/>
            <person name="Mathew T."/>
            <person name="Mercado I.C."/>
            <person name="Mercado C."/>
            <person name="Meyer B."/>
            <person name="Montgomery K."/>
            <person name="Morgan M.B."/>
            <person name="Munidasa M."/>
            <person name="Nazareth L.V."/>
            <person name="Nelson J."/>
            <person name="Ng B.M."/>
            <person name="Nguyen N.B."/>
            <person name="Nguyen P.Q."/>
            <person name="Nguyen T."/>
            <person name="Obregon M."/>
            <person name="Okwuonu G.O."/>
            <person name="Onwere C.G."/>
            <person name="Orozco G."/>
            <person name="Parra A."/>
            <person name="Patel S."/>
            <person name="Patil S."/>
            <person name="Perez A."/>
            <person name="Perez Y."/>
            <person name="Pham C."/>
            <person name="Primus E.L."/>
            <person name="Pu L.-L."/>
            <person name="Puazo M."/>
            <person name="Qin X."/>
            <person name="Quiroz J.B."/>
            <person name="Reese J."/>
            <person name="Richards S."/>
            <person name="Rives C.M."/>
            <person name="Robberts R."/>
            <person name="Ruiz S.J."/>
            <person name="Ruiz M.J."/>
            <person name="Santibanez J."/>
            <person name="Schneider B.W."/>
            <person name="Sisson I."/>
            <person name="Smith M."/>
            <person name="Sodergren E."/>
            <person name="Song X.-Z."/>
            <person name="Song B.B."/>
            <person name="Summersgill H."/>
            <person name="Thelus R."/>
            <person name="Thornton R.D."/>
            <person name="Trejos Z.Y."/>
            <person name="Usmani K."/>
            <person name="Vattathil S."/>
            <person name="Villasana D."/>
            <person name="Walker D.L."/>
            <person name="Wang S."/>
            <person name="Wang K."/>
            <person name="White C.S."/>
            <person name="Williams A.C."/>
            <person name="Williamson J."/>
            <person name="Wilson K."/>
            <person name="Woghiren I.O."/>
            <person name="Woodworth J.R."/>
            <person name="Worley K.C."/>
            <person name="Wright R.A."/>
            <person name="Wu W."/>
            <person name="Young L."/>
            <person name="Zhang L."/>
            <person name="Zhang J."/>
            <person name="Zhu Y."/>
            <person name="Muzny D.M."/>
            <person name="Weinstock G."/>
            <person name="Gibbs R.A."/>
        </authorList>
    </citation>
    <scope>NUCLEOTIDE SEQUENCE [LARGE SCALE GENOMIC DNA]</scope>
    <source>
        <strain evidence="3">LSR1</strain>
    </source>
</reference>
<organism evidence="2 3">
    <name type="scientific">Acyrthosiphon pisum</name>
    <name type="common">Pea aphid</name>
    <dbReference type="NCBI Taxonomy" id="7029"/>
    <lineage>
        <taxon>Eukaryota</taxon>
        <taxon>Metazoa</taxon>
        <taxon>Ecdysozoa</taxon>
        <taxon>Arthropoda</taxon>
        <taxon>Hexapoda</taxon>
        <taxon>Insecta</taxon>
        <taxon>Pterygota</taxon>
        <taxon>Neoptera</taxon>
        <taxon>Paraneoptera</taxon>
        <taxon>Hemiptera</taxon>
        <taxon>Sternorrhyncha</taxon>
        <taxon>Aphidomorpha</taxon>
        <taxon>Aphidoidea</taxon>
        <taxon>Aphididae</taxon>
        <taxon>Macrosiphini</taxon>
        <taxon>Acyrthosiphon</taxon>
    </lineage>
</organism>
<sequence length="102" mass="11801">MVLKAGKPPQKKKKISHPEDATNYTFLQAVERMKKIRKSIFPPTPKNLNHLNNLLLLENNRHFTMTFQTPESLFYQGPLTVNGTIVGVLFCNIKYIENKKMN</sequence>
<keyword evidence="3" id="KW-1185">Reference proteome</keyword>
<reference evidence="2" key="2">
    <citation type="submission" date="2022-06" db="UniProtKB">
        <authorList>
            <consortium name="EnsemblMetazoa"/>
        </authorList>
    </citation>
    <scope>IDENTIFICATION</scope>
</reference>
<proteinExistence type="predicted"/>
<dbReference type="RefSeq" id="XP_029348470.1">
    <property type="nucleotide sequence ID" value="XM_029492610.1"/>
</dbReference>